<proteinExistence type="inferred from homology"/>
<dbReference type="CDD" id="cd20269">
    <property type="entry name" value="Complex1_LYR_LYRM9"/>
    <property type="match status" value="1"/>
</dbReference>
<evidence type="ECO:0000256" key="1">
    <source>
        <dbReference type="ARBA" id="ARBA00025757"/>
    </source>
</evidence>
<dbReference type="AlphaFoldDB" id="A0AAV1I6U3"/>
<evidence type="ECO:0000256" key="2">
    <source>
        <dbReference type="ARBA" id="ARBA00026234"/>
    </source>
</evidence>
<evidence type="ECO:0000313" key="5">
    <source>
        <dbReference type="Proteomes" id="UP001314263"/>
    </source>
</evidence>
<protein>
    <recommendedName>
        <fullName evidence="2">LYR motif-containing protein 9</fullName>
    </recommendedName>
</protein>
<name>A0AAV1I6U3_9CHLO</name>
<dbReference type="Proteomes" id="UP001314263">
    <property type="component" value="Unassembled WGS sequence"/>
</dbReference>
<organism evidence="4 5">
    <name type="scientific">Coccomyxa viridis</name>
    <dbReference type="NCBI Taxonomy" id="1274662"/>
    <lineage>
        <taxon>Eukaryota</taxon>
        <taxon>Viridiplantae</taxon>
        <taxon>Chlorophyta</taxon>
        <taxon>core chlorophytes</taxon>
        <taxon>Trebouxiophyceae</taxon>
        <taxon>Trebouxiophyceae incertae sedis</taxon>
        <taxon>Coccomyxaceae</taxon>
        <taxon>Coccomyxa</taxon>
    </lineage>
</organism>
<dbReference type="PANTHER" id="PTHR47061">
    <property type="entry name" value="LYR MOTIF-CONTAINING PROTEIN 9"/>
    <property type="match status" value="1"/>
</dbReference>
<dbReference type="InterPro" id="IPR008011">
    <property type="entry name" value="Complex1_LYR_dom"/>
</dbReference>
<evidence type="ECO:0000313" key="4">
    <source>
        <dbReference type="EMBL" id="CAK0781569.1"/>
    </source>
</evidence>
<dbReference type="InterPro" id="IPR045291">
    <property type="entry name" value="Complex1_LYR_LYRM9"/>
</dbReference>
<accession>A0AAV1I6U3</accession>
<dbReference type="InterPro" id="IPR052151">
    <property type="entry name" value="Complex_I_LYR"/>
</dbReference>
<comment type="caution">
    <text evidence="4">The sequence shown here is derived from an EMBL/GenBank/DDBJ whole genome shotgun (WGS) entry which is preliminary data.</text>
</comment>
<dbReference type="PANTHER" id="PTHR47061:SF1">
    <property type="entry name" value="LYR MOTIF-CONTAINING PROTEIN 9"/>
    <property type="match status" value="1"/>
</dbReference>
<reference evidence="4 5" key="1">
    <citation type="submission" date="2023-10" db="EMBL/GenBank/DDBJ databases">
        <authorList>
            <person name="Maclean D."/>
            <person name="Macfadyen A."/>
        </authorList>
    </citation>
    <scope>NUCLEOTIDE SEQUENCE [LARGE SCALE GENOMIC DNA]</scope>
</reference>
<comment type="similarity">
    <text evidence="1">Belongs to the complex I LYR family. LYRM9 subfamily.</text>
</comment>
<feature type="domain" description="Complex 1 LYR protein" evidence="3">
    <location>
        <begin position="4"/>
        <end position="59"/>
    </location>
</feature>
<evidence type="ECO:0000259" key="3">
    <source>
        <dbReference type="Pfam" id="PF05347"/>
    </source>
</evidence>
<sequence>MTLTALALYRELLRDIQRLPRSSRDYYKQYLKGAFINHSDENLPERIEQLFQGARKDADYLLAKYSKGLGPGGDAQTPKSRV</sequence>
<dbReference type="Pfam" id="PF05347">
    <property type="entry name" value="Complex1_LYR"/>
    <property type="match status" value="1"/>
</dbReference>
<keyword evidence="5" id="KW-1185">Reference proteome</keyword>
<gene>
    <name evidence="4" type="ORF">CVIRNUC_005408</name>
</gene>
<dbReference type="EMBL" id="CAUYUE010000006">
    <property type="protein sequence ID" value="CAK0781569.1"/>
    <property type="molecule type" value="Genomic_DNA"/>
</dbReference>